<keyword evidence="2" id="KW-1185">Reference proteome</keyword>
<evidence type="ECO:0000256" key="1">
    <source>
        <dbReference type="SAM" id="SignalP"/>
    </source>
</evidence>
<dbReference type="GeneID" id="115888348"/>
<proteinExistence type="predicted"/>
<keyword evidence="1" id="KW-0732">Signal</keyword>
<accession>A0A6J2YIQ0</accession>
<gene>
    <name evidence="3" type="primary">LOC115888348</name>
</gene>
<reference evidence="3" key="1">
    <citation type="submission" date="2025-08" db="UniProtKB">
        <authorList>
            <consortium name="RefSeq"/>
        </authorList>
    </citation>
    <scope>IDENTIFICATION</scope>
    <source>
        <tissue evidence="3">Gonads</tissue>
    </source>
</reference>
<protein>
    <submittedName>
        <fullName evidence="3">Uncharacterized protein LOC115888348</fullName>
    </submittedName>
</protein>
<feature type="signal peptide" evidence="1">
    <location>
        <begin position="1"/>
        <end position="30"/>
    </location>
</feature>
<dbReference type="InParanoid" id="A0A6J2YIQ0"/>
<dbReference type="KEGG" id="soy:115888348"/>
<name>A0A6J2YIQ0_SITOR</name>
<evidence type="ECO:0000313" key="2">
    <source>
        <dbReference type="Proteomes" id="UP000504635"/>
    </source>
</evidence>
<sequence length="111" mass="12071">MVQNMALSVRLLVPISVAIFILSLMQGGLTIVCPRDYCKNVTCEVNVTCCTEGYHLMPTFCGCCHHCAKDIPENGSCRDLGGLTIPWNTQCAKGLVCCNATICLKPENCKK</sequence>
<dbReference type="OrthoDB" id="10425170at2759"/>
<organism evidence="2 3">
    <name type="scientific">Sitophilus oryzae</name>
    <name type="common">Rice weevil</name>
    <name type="synonym">Curculio oryzae</name>
    <dbReference type="NCBI Taxonomy" id="7048"/>
    <lineage>
        <taxon>Eukaryota</taxon>
        <taxon>Metazoa</taxon>
        <taxon>Ecdysozoa</taxon>
        <taxon>Arthropoda</taxon>
        <taxon>Hexapoda</taxon>
        <taxon>Insecta</taxon>
        <taxon>Pterygota</taxon>
        <taxon>Neoptera</taxon>
        <taxon>Endopterygota</taxon>
        <taxon>Coleoptera</taxon>
        <taxon>Polyphaga</taxon>
        <taxon>Cucujiformia</taxon>
        <taxon>Curculionidae</taxon>
        <taxon>Dryophthorinae</taxon>
        <taxon>Sitophilus</taxon>
    </lineage>
</organism>
<dbReference type="AlphaFoldDB" id="A0A6J2YIQ0"/>
<feature type="chain" id="PRO_5026740342" evidence="1">
    <location>
        <begin position="31"/>
        <end position="111"/>
    </location>
</feature>
<dbReference type="RefSeq" id="XP_030763913.1">
    <property type="nucleotide sequence ID" value="XM_030908053.1"/>
</dbReference>
<evidence type="ECO:0000313" key="3">
    <source>
        <dbReference type="RefSeq" id="XP_030763913.1"/>
    </source>
</evidence>
<dbReference type="Proteomes" id="UP000504635">
    <property type="component" value="Unplaced"/>
</dbReference>